<comment type="caution">
    <text evidence="1">The sequence shown here is derived from an EMBL/GenBank/DDBJ whole genome shotgun (WGS) entry which is preliminary data.</text>
</comment>
<accession>A0A4Y3IRK3</accession>
<dbReference type="RefSeq" id="WP_141272099.1">
    <property type="nucleotide sequence ID" value="NZ_BJLH01000013.1"/>
</dbReference>
<dbReference type="InterPro" id="IPR025346">
    <property type="entry name" value="DUF4250"/>
</dbReference>
<organism evidence="1 2">
    <name type="scientific">Vibrio comitans NBRC 102076</name>
    <dbReference type="NCBI Taxonomy" id="1219078"/>
    <lineage>
        <taxon>Bacteria</taxon>
        <taxon>Pseudomonadati</taxon>
        <taxon>Pseudomonadota</taxon>
        <taxon>Gammaproteobacteria</taxon>
        <taxon>Vibrionales</taxon>
        <taxon>Vibrionaceae</taxon>
        <taxon>Vibrio</taxon>
    </lineage>
</organism>
<sequence length="63" mass="7414">MNLDNYQTMDVVMLMSIINMKLRDDFNGDLDALVKTFDIDRQLLIEKLATGNFEWLAEAKQFR</sequence>
<protein>
    <recommendedName>
        <fullName evidence="3">DUF4250 domain-containing protein</fullName>
    </recommendedName>
</protein>
<evidence type="ECO:0000313" key="2">
    <source>
        <dbReference type="Proteomes" id="UP000318242"/>
    </source>
</evidence>
<evidence type="ECO:0008006" key="3">
    <source>
        <dbReference type="Google" id="ProtNLM"/>
    </source>
</evidence>
<name>A0A4Y3IRK3_9VIBR</name>
<dbReference type="AlphaFoldDB" id="A0A4Y3IRK3"/>
<evidence type="ECO:0000313" key="1">
    <source>
        <dbReference type="EMBL" id="GEA61752.1"/>
    </source>
</evidence>
<dbReference type="Proteomes" id="UP000318242">
    <property type="component" value="Unassembled WGS sequence"/>
</dbReference>
<gene>
    <name evidence="1" type="ORF">VCO01S_29450</name>
</gene>
<dbReference type="EMBL" id="BJLH01000013">
    <property type="protein sequence ID" value="GEA61752.1"/>
    <property type="molecule type" value="Genomic_DNA"/>
</dbReference>
<keyword evidence="2" id="KW-1185">Reference proteome</keyword>
<reference evidence="1 2" key="1">
    <citation type="submission" date="2019-06" db="EMBL/GenBank/DDBJ databases">
        <title>Whole genome shotgun sequence of Vibrio comitans NBRC 102076.</title>
        <authorList>
            <person name="Hosoyama A."/>
            <person name="Uohara A."/>
            <person name="Ohji S."/>
            <person name="Ichikawa N."/>
        </authorList>
    </citation>
    <scope>NUCLEOTIDE SEQUENCE [LARGE SCALE GENOMIC DNA]</scope>
    <source>
        <strain evidence="1 2">NBRC 102076</strain>
    </source>
</reference>
<proteinExistence type="predicted"/>
<dbReference type="OrthoDB" id="6636823at2"/>
<dbReference type="Pfam" id="PF14056">
    <property type="entry name" value="DUF4250"/>
    <property type="match status" value="1"/>
</dbReference>